<evidence type="ECO:0000313" key="3">
    <source>
        <dbReference type="WBParaSite" id="Hba_06879"/>
    </source>
</evidence>
<dbReference type="AlphaFoldDB" id="A0A1I7WNZ9"/>
<proteinExistence type="predicted"/>
<feature type="region of interest" description="Disordered" evidence="1">
    <location>
        <begin position="23"/>
        <end position="50"/>
    </location>
</feature>
<feature type="compositionally biased region" description="Basic and acidic residues" evidence="1">
    <location>
        <begin position="23"/>
        <end position="49"/>
    </location>
</feature>
<sequence>MSGANLWVTAGVPISGRIENQLKIESRGKGRKASSRERDTNRDRRKKTENCIGNVTKARFDARNVFHGIIGCGYSQEEEGNRTS</sequence>
<evidence type="ECO:0000256" key="1">
    <source>
        <dbReference type="SAM" id="MobiDB-lite"/>
    </source>
</evidence>
<protein>
    <submittedName>
        <fullName evidence="3">Uncharacterized protein</fullName>
    </submittedName>
</protein>
<reference evidence="3" key="1">
    <citation type="submission" date="2016-11" db="UniProtKB">
        <authorList>
            <consortium name="WormBaseParasite"/>
        </authorList>
    </citation>
    <scope>IDENTIFICATION</scope>
</reference>
<name>A0A1I7WNZ9_HETBA</name>
<organism evidence="2 3">
    <name type="scientific">Heterorhabditis bacteriophora</name>
    <name type="common">Entomopathogenic nematode worm</name>
    <dbReference type="NCBI Taxonomy" id="37862"/>
    <lineage>
        <taxon>Eukaryota</taxon>
        <taxon>Metazoa</taxon>
        <taxon>Ecdysozoa</taxon>
        <taxon>Nematoda</taxon>
        <taxon>Chromadorea</taxon>
        <taxon>Rhabditida</taxon>
        <taxon>Rhabditina</taxon>
        <taxon>Rhabditomorpha</taxon>
        <taxon>Strongyloidea</taxon>
        <taxon>Heterorhabditidae</taxon>
        <taxon>Heterorhabditis</taxon>
    </lineage>
</organism>
<keyword evidence="2" id="KW-1185">Reference proteome</keyword>
<accession>A0A1I7WNZ9</accession>
<dbReference type="Proteomes" id="UP000095283">
    <property type="component" value="Unplaced"/>
</dbReference>
<evidence type="ECO:0000313" key="2">
    <source>
        <dbReference type="Proteomes" id="UP000095283"/>
    </source>
</evidence>
<dbReference type="WBParaSite" id="Hba_06879">
    <property type="protein sequence ID" value="Hba_06879"/>
    <property type="gene ID" value="Hba_06879"/>
</dbReference>